<comment type="caution">
    <text evidence="2">The sequence shown here is derived from an EMBL/GenBank/DDBJ whole genome shotgun (WGS) entry which is preliminary data.</text>
</comment>
<dbReference type="EMBL" id="JACJTE010000076">
    <property type="protein sequence ID" value="MBD2565267.1"/>
    <property type="molecule type" value="Genomic_DNA"/>
</dbReference>
<reference evidence="2 3" key="1">
    <citation type="journal article" date="2020" name="ISME J.">
        <title>Comparative genomics reveals insights into cyanobacterial evolution and habitat adaptation.</title>
        <authorList>
            <person name="Chen M.Y."/>
            <person name="Teng W.K."/>
            <person name="Zhao L."/>
            <person name="Hu C.X."/>
            <person name="Zhou Y.K."/>
            <person name="Han B.P."/>
            <person name="Song L.R."/>
            <person name="Shu W.S."/>
        </authorList>
    </citation>
    <scope>NUCLEOTIDE SEQUENCE [LARGE SCALE GENOMIC DNA]</scope>
    <source>
        <strain evidence="2 3">FACHB-391</strain>
    </source>
</reference>
<proteinExistence type="predicted"/>
<keyword evidence="3" id="KW-1185">Reference proteome</keyword>
<name>A0ABR8F7L0_NOSLI</name>
<evidence type="ECO:0008006" key="4">
    <source>
        <dbReference type="Google" id="ProtNLM"/>
    </source>
</evidence>
<sequence length="65" mass="7293">MPPRQDWGNENQGTQREAGGVRDFGSPRLTLCNNLGYTEGRVCLTMLSTPFDTRNVDSWVTAFLD</sequence>
<evidence type="ECO:0000256" key="1">
    <source>
        <dbReference type="SAM" id="MobiDB-lite"/>
    </source>
</evidence>
<evidence type="ECO:0000313" key="2">
    <source>
        <dbReference type="EMBL" id="MBD2565267.1"/>
    </source>
</evidence>
<protein>
    <recommendedName>
        <fullName evidence="4">UBC core domain-containing protein</fullName>
    </recommendedName>
</protein>
<feature type="region of interest" description="Disordered" evidence="1">
    <location>
        <begin position="1"/>
        <end position="23"/>
    </location>
</feature>
<organism evidence="2 3">
    <name type="scientific">Nostoc linckia FACHB-391</name>
    <dbReference type="NCBI Taxonomy" id="2692906"/>
    <lineage>
        <taxon>Bacteria</taxon>
        <taxon>Bacillati</taxon>
        <taxon>Cyanobacteriota</taxon>
        <taxon>Cyanophyceae</taxon>
        <taxon>Nostocales</taxon>
        <taxon>Nostocaceae</taxon>
        <taxon>Nostoc</taxon>
    </lineage>
</organism>
<gene>
    <name evidence="2" type="ORF">H6G95_32780</name>
</gene>
<accession>A0ABR8F7L0</accession>
<dbReference type="Proteomes" id="UP000604661">
    <property type="component" value="Unassembled WGS sequence"/>
</dbReference>
<evidence type="ECO:0000313" key="3">
    <source>
        <dbReference type="Proteomes" id="UP000604661"/>
    </source>
</evidence>
<dbReference type="RefSeq" id="WP_190900554.1">
    <property type="nucleotide sequence ID" value="NZ_JACJTE010000076.1"/>
</dbReference>